<gene>
    <name evidence="3" type="ORF">MIT9_P0036</name>
</gene>
<dbReference type="AlphaFoldDB" id="A0AAU9BP58"/>
<dbReference type="Pfam" id="PF07963">
    <property type="entry name" value="N_methyl"/>
    <property type="match status" value="1"/>
</dbReference>
<evidence type="ECO:0000313" key="4">
    <source>
        <dbReference type="Proteomes" id="UP001321825"/>
    </source>
</evidence>
<dbReference type="RefSeq" id="WP_317705451.1">
    <property type="nucleotide sequence ID" value="NZ_AP024714.1"/>
</dbReference>
<protein>
    <recommendedName>
        <fullName evidence="5">Type II secretion system protein</fullName>
    </recommendedName>
</protein>
<evidence type="ECO:0000256" key="1">
    <source>
        <dbReference type="SAM" id="MobiDB-lite"/>
    </source>
</evidence>
<evidence type="ECO:0000313" key="3">
    <source>
        <dbReference type="EMBL" id="BCX80463.1"/>
    </source>
</evidence>
<sequence length="181" mass="20275">MNRQAGFSLVEMAVVLAAFSLMLGGMLGPLAKQSRFRKEREAERHLAAITEALYGYALIHETLPDPEGKDVLPWRLLGVPETDPWGRPWRYRSTARTDPCDPGNDIRVRDKEGVLVAQVTAVVLSEGKFRYDSKPEQENRDGDDNFVKDDPQPERFDDLVAWVNPAVLKNRAVLAGVCAKN</sequence>
<feature type="region of interest" description="Disordered" evidence="1">
    <location>
        <begin position="130"/>
        <end position="151"/>
    </location>
</feature>
<keyword evidence="2" id="KW-0812">Transmembrane</keyword>
<organism evidence="3 4">
    <name type="scientific">Methylomarinovum caldicuralii</name>
    <dbReference type="NCBI Taxonomy" id="438856"/>
    <lineage>
        <taxon>Bacteria</taxon>
        <taxon>Pseudomonadati</taxon>
        <taxon>Pseudomonadota</taxon>
        <taxon>Gammaproteobacteria</taxon>
        <taxon>Methylococcales</taxon>
        <taxon>Methylothermaceae</taxon>
        <taxon>Methylomarinovum</taxon>
    </lineage>
</organism>
<reference evidence="4" key="1">
    <citation type="journal article" date="2024" name="Int. J. Syst. Evol. Microbiol.">
        <title>Methylomarinovum tepidoasis sp. nov., a moderately thermophilic methanotroph of the family Methylothermaceae isolated from a deep-sea hydrothermal field.</title>
        <authorList>
            <person name="Hirayama H."/>
            <person name="Takaki Y."/>
            <person name="Abe M."/>
            <person name="Miyazaki M."/>
            <person name="Uematsu K."/>
            <person name="Matsui Y."/>
            <person name="Takai K."/>
        </authorList>
    </citation>
    <scope>NUCLEOTIDE SEQUENCE [LARGE SCALE GENOMIC DNA]</scope>
    <source>
        <strain evidence="4">IT-9</strain>
    </source>
</reference>
<dbReference type="NCBIfam" id="TIGR02532">
    <property type="entry name" value="IV_pilin_GFxxxE"/>
    <property type="match status" value="1"/>
</dbReference>
<keyword evidence="4" id="KW-1185">Reference proteome</keyword>
<feature type="transmembrane region" description="Helical" evidence="2">
    <location>
        <begin position="12"/>
        <end position="31"/>
    </location>
</feature>
<keyword evidence="2" id="KW-1133">Transmembrane helix</keyword>
<evidence type="ECO:0008006" key="5">
    <source>
        <dbReference type="Google" id="ProtNLM"/>
    </source>
</evidence>
<dbReference type="Proteomes" id="UP001321825">
    <property type="component" value="Chromosome"/>
</dbReference>
<dbReference type="KEGG" id="mcau:MIT9_P0036"/>
<evidence type="ECO:0000256" key="2">
    <source>
        <dbReference type="SAM" id="Phobius"/>
    </source>
</evidence>
<dbReference type="EMBL" id="AP024714">
    <property type="protein sequence ID" value="BCX80463.1"/>
    <property type="molecule type" value="Genomic_DNA"/>
</dbReference>
<name>A0AAU9BP58_9GAMM</name>
<proteinExistence type="predicted"/>
<accession>A0AAU9BP58</accession>
<dbReference type="InterPro" id="IPR012902">
    <property type="entry name" value="N_methyl_site"/>
</dbReference>
<dbReference type="PROSITE" id="PS00409">
    <property type="entry name" value="PROKAR_NTER_METHYL"/>
    <property type="match status" value="1"/>
</dbReference>
<keyword evidence="2" id="KW-0472">Membrane</keyword>